<accession>A0A366MU14</accession>
<keyword evidence="2" id="KW-1185">Reference proteome</keyword>
<evidence type="ECO:0000313" key="1">
    <source>
        <dbReference type="EMBL" id="RBQ29074.1"/>
    </source>
</evidence>
<sequence>MKIEFKKVPTDKKELKTEFNSVKIEGTFCRISSSLVKIEAKLSGNIDIDCSRCAELEILSLDEELKLILSDGVFKGEEKDEFLVIEIENSLIDFDEIIESELNSVKSEYHICKECLQKDKLVEQEF</sequence>
<evidence type="ECO:0000313" key="2">
    <source>
        <dbReference type="Proteomes" id="UP000252669"/>
    </source>
</evidence>
<dbReference type="RefSeq" id="WP_113894256.1">
    <property type="nucleotide sequence ID" value="NZ_JANJGA010000009.1"/>
</dbReference>
<comment type="caution">
    <text evidence="1">The sequence shown here is derived from an EMBL/GenBank/DDBJ whole genome shotgun (WGS) entry which is preliminary data.</text>
</comment>
<dbReference type="OrthoDB" id="5361472at2"/>
<dbReference type="Proteomes" id="UP000252669">
    <property type="component" value="Unassembled WGS sequence"/>
</dbReference>
<name>A0A366MU14_9BACT</name>
<dbReference type="AlphaFoldDB" id="A0A366MU14"/>
<reference evidence="1 2" key="1">
    <citation type="submission" date="2017-10" db="EMBL/GenBank/DDBJ databases">
        <title>Genomics of the genus Arcobacter.</title>
        <authorList>
            <person name="Perez-Cataluna A."/>
            <person name="Figueras M.J."/>
        </authorList>
    </citation>
    <scope>NUCLEOTIDE SEQUENCE [LARGE SCALE GENOMIC DNA]</scope>
    <source>
        <strain evidence="1 2">CECT 9230</strain>
    </source>
</reference>
<dbReference type="EMBL" id="PDKB01000008">
    <property type="protein sequence ID" value="RBQ29074.1"/>
    <property type="molecule type" value="Genomic_DNA"/>
</dbReference>
<proteinExistence type="predicted"/>
<gene>
    <name evidence="1" type="ORF">CRU91_05690</name>
</gene>
<organism evidence="1 2">
    <name type="scientific">Aliarcobacter vitoriensis</name>
    <dbReference type="NCBI Taxonomy" id="2011099"/>
    <lineage>
        <taxon>Bacteria</taxon>
        <taxon>Pseudomonadati</taxon>
        <taxon>Campylobacterota</taxon>
        <taxon>Epsilonproteobacteria</taxon>
        <taxon>Campylobacterales</taxon>
        <taxon>Arcobacteraceae</taxon>
        <taxon>Aliarcobacter</taxon>
    </lineage>
</organism>
<evidence type="ECO:0008006" key="3">
    <source>
        <dbReference type="Google" id="ProtNLM"/>
    </source>
</evidence>
<protein>
    <recommendedName>
        <fullName evidence="3">DUF177 domain-containing protein</fullName>
    </recommendedName>
</protein>